<comment type="subcellular location">
    <subcellularLocation>
        <location evidence="1">Cell membrane</location>
        <topology evidence="1">Lipid-anchor</topology>
        <topology evidence="1">GPI-anchor</topology>
    </subcellularLocation>
</comment>
<feature type="transmembrane region" description="Helical" evidence="11">
    <location>
        <begin position="201"/>
        <end position="221"/>
    </location>
</feature>
<evidence type="ECO:0000256" key="11">
    <source>
        <dbReference type="SAM" id="Phobius"/>
    </source>
</evidence>
<evidence type="ECO:0000256" key="7">
    <source>
        <dbReference type="ARBA" id="ARBA00023180"/>
    </source>
</evidence>
<protein>
    <recommendedName>
        <fullName evidence="13">Phytocyanin domain-containing protein</fullName>
    </recommendedName>
</protein>
<dbReference type="Gene3D" id="2.60.40.420">
    <property type="entry name" value="Cupredoxins - blue copper proteins"/>
    <property type="match status" value="1"/>
</dbReference>
<evidence type="ECO:0000256" key="2">
    <source>
        <dbReference type="ARBA" id="ARBA00022475"/>
    </source>
</evidence>
<dbReference type="InterPro" id="IPR039391">
    <property type="entry name" value="Phytocyanin-like"/>
</dbReference>
<dbReference type="PANTHER" id="PTHR33021:SF205">
    <property type="entry name" value="PLASTOCYANIN-LIKE DOMAIN PROTEIN"/>
    <property type="match status" value="1"/>
</dbReference>
<keyword evidence="4 12" id="KW-0732">Signal</keyword>
<keyword evidence="3" id="KW-0336">GPI-anchor</keyword>
<dbReference type="PANTHER" id="PTHR33021">
    <property type="entry name" value="BLUE COPPER PROTEIN"/>
    <property type="match status" value="1"/>
</dbReference>
<dbReference type="EMBL" id="JASCZI010060448">
    <property type="protein sequence ID" value="MED6131791.1"/>
    <property type="molecule type" value="Genomic_DNA"/>
</dbReference>
<evidence type="ECO:0000256" key="10">
    <source>
        <dbReference type="SAM" id="MobiDB-lite"/>
    </source>
</evidence>
<dbReference type="SUPFAM" id="SSF49503">
    <property type="entry name" value="Cupredoxins"/>
    <property type="match status" value="1"/>
</dbReference>
<dbReference type="PROSITE" id="PS51485">
    <property type="entry name" value="PHYTOCYANIN"/>
    <property type="match status" value="1"/>
</dbReference>
<feature type="region of interest" description="Disordered" evidence="10">
    <location>
        <begin position="130"/>
        <end position="196"/>
    </location>
</feature>
<feature type="compositionally biased region" description="Low complexity" evidence="10">
    <location>
        <begin position="134"/>
        <end position="147"/>
    </location>
</feature>
<evidence type="ECO:0000256" key="4">
    <source>
        <dbReference type="ARBA" id="ARBA00022729"/>
    </source>
</evidence>
<feature type="signal peptide" evidence="12">
    <location>
        <begin position="1"/>
        <end position="24"/>
    </location>
</feature>
<accession>A0ABU6S6S1</accession>
<comment type="caution">
    <text evidence="14">The sequence shown here is derived from an EMBL/GenBank/DDBJ whole genome shotgun (WGS) entry which is preliminary data.</text>
</comment>
<evidence type="ECO:0000256" key="1">
    <source>
        <dbReference type="ARBA" id="ARBA00004609"/>
    </source>
</evidence>
<dbReference type="InterPro" id="IPR041846">
    <property type="entry name" value="ENL_dom"/>
</dbReference>
<feature type="chain" id="PRO_5047259812" description="Phytocyanin domain-containing protein" evidence="12">
    <location>
        <begin position="25"/>
        <end position="223"/>
    </location>
</feature>
<reference evidence="14 15" key="1">
    <citation type="journal article" date="2023" name="Plants (Basel)">
        <title>Bridging the Gap: Combining Genomics and Transcriptomics Approaches to Understand Stylosanthes scabra, an Orphan Legume from the Brazilian Caatinga.</title>
        <authorList>
            <person name="Ferreira-Neto J.R.C."/>
            <person name="da Silva M.D."/>
            <person name="Binneck E."/>
            <person name="de Melo N.F."/>
            <person name="da Silva R.H."/>
            <person name="de Melo A.L.T.M."/>
            <person name="Pandolfi V."/>
            <person name="Bustamante F.O."/>
            <person name="Brasileiro-Vidal A.C."/>
            <person name="Benko-Iseppon A.M."/>
        </authorList>
    </citation>
    <scope>NUCLEOTIDE SEQUENCE [LARGE SCALE GENOMIC DNA]</scope>
    <source>
        <tissue evidence="14">Leaves</tissue>
    </source>
</reference>
<keyword evidence="15" id="KW-1185">Reference proteome</keyword>
<dbReference type="Proteomes" id="UP001341840">
    <property type="component" value="Unassembled WGS sequence"/>
</dbReference>
<organism evidence="14 15">
    <name type="scientific">Stylosanthes scabra</name>
    <dbReference type="NCBI Taxonomy" id="79078"/>
    <lineage>
        <taxon>Eukaryota</taxon>
        <taxon>Viridiplantae</taxon>
        <taxon>Streptophyta</taxon>
        <taxon>Embryophyta</taxon>
        <taxon>Tracheophyta</taxon>
        <taxon>Spermatophyta</taxon>
        <taxon>Magnoliopsida</taxon>
        <taxon>eudicotyledons</taxon>
        <taxon>Gunneridae</taxon>
        <taxon>Pentapetalae</taxon>
        <taxon>rosids</taxon>
        <taxon>fabids</taxon>
        <taxon>Fabales</taxon>
        <taxon>Fabaceae</taxon>
        <taxon>Papilionoideae</taxon>
        <taxon>50 kb inversion clade</taxon>
        <taxon>dalbergioids sensu lato</taxon>
        <taxon>Dalbergieae</taxon>
        <taxon>Pterocarpus clade</taxon>
        <taxon>Stylosanthes</taxon>
    </lineage>
</organism>
<evidence type="ECO:0000313" key="14">
    <source>
        <dbReference type="EMBL" id="MED6131791.1"/>
    </source>
</evidence>
<keyword evidence="7" id="KW-0325">Glycoprotein</keyword>
<evidence type="ECO:0000256" key="8">
    <source>
        <dbReference type="ARBA" id="ARBA00023288"/>
    </source>
</evidence>
<dbReference type="CDD" id="cd11019">
    <property type="entry name" value="OsENODL1_like"/>
    <property type="match status" value="1"/>
</dbReference>
<feature type="domain" description="Phytocyanin" evidence="13">
    <location>
        <begin position="25"/>
        <end position="129"/>
    </location>
</feature>
<keyword evidence="6" id="KW-1015">Disulfide bond</keyword>
<keyword evidence="2" id="KW-1003">Cell membrane</keyword>
<comment type="similarity">
    <text evidence="9">Belongs to the early nodulin-like (ENODL) family.</text>
</comment>
<evidence type="ECO:0000259" key="13">
    <source>
        <dbReference type="PROSITE" id="PS51485"/>
    </source>
</evidence>
<keyword evidence="5 11" id="KW-0472">Membrane</keyword>
<feature type="compositionally biased region" description="Pro residues" evidence="10">
    <location>
        <begin position="148"/>
        <end position="162"/>
    </location>
</feature>
<keyword evidence="8" id="KW-0449">Lipoprotein</keyword>
<gene>
    <name evidence="14" type="ORF">PIB30_013042</name>
</gene>
<evidence type="ECO:0000256" key="5">
    <source>
        <dbReference type="ARBA" id="ARBA00023136"/>
    </source>
</evidence>
<sequence>MANKAVHSLGLLCVLLLVHKGADAYDFIVGGQKGWSVPSDSNFNPFNAWAEKSRFQIGDSLVFNYQSGQDSVLQVKSEDYASCNTNSPYAKFSDGHTVFKLTQSGPYFFISGNKDNCLKNEKLTVIVMADRSNRTSSSTNNTNSSPPTSSPPSPQPSAPSPAPTGQGAQSSPPPAGTVETNPTPAPSSDEGRHPRNAATSAFVNFAGSVGAIVMASSALMLSL</sequence>
<evidence type="ECO:0000256" key="9">
    <source>
        <dbReference type="ARBA" id="ARBA00035011"/>
    </source>
</evidence>
<dbReference type="InterPro" id="IPR003245">
    <property type="entry name" value="Phytocyanin_dom"/>
</dbReference>
<name>A0ABU6S6S1_9FABA</name>
<evidence type="ECO:0000256" key="3">
    <source>
        <dbReference type="ARBA" id="ARBA00022622"/>
    </source>
</evidence>
<evidence type="ECO:0000256" key="12">
    <source>
        <dbReference type="SAM" id="SignalP"/>
    </source>
</evidence>
<dbReference type="InterPro" id="IPR008972">
    <property type="entry name" value="Cupredoxin"/>
</dbReference>
<keyword evidence="11" id="KW-0812">Transmembrane</keyword>
<evidence type="ECO:0000313" key="15">
    <source>
        <dbReference type="Proteomes" id="UP001341840"/>
    </source>
</evidence>
<keyword evidence="11" id="KW-1133">Transmembrane helix</keyword>
<evidence type="ECO:0000256" key="6">
    <source>
        <dbReference type="ARBA" id="ARBA00023157"/>
    </source>
</evidence>
<dbReference type="Pfam" id="PF02298">
    <property type="entry name" value="Cu_bind_like"/>
    <property type="match status" value="1"/>
</dbReference>
<proteinExistence type="inferred from homology"/>